<dbReference type="Gene3D" id="1.20.1510.10">
    <property type="entry name" value="Cation efflux protein transmembrane domain"/>
    <property type="match status" value="1"/>
</dbReference>
<dbReference type="EMBL" id="JAGGLD010000001">
    <property type="protein sequence ID" value="MBP1999007.1"/>
    <property type="molecule type" value="Genomic_DNA"/>
</dbReference>
<protein>
    <submittedName>
        <fullName evidence="10">Cation diffusion facilitator family transporter</fullName>
    </submittedName>
</protein>
<evidence type="ECO:0000256" key="6">
    <source>
        <dbReference type="ARBA" id="ARBA00023136"/>
    </source>
</evidence>
<dbReference type="NCBIfam" id="TIGR01297">
    <property type="entry name" value="CDF"/>
    <property type="match status" value="1"/>
</dbReference>
<dbReference type="InterPro" id="IPR002524">
    <property type="entry name" value="Cation_efflux"/>
</dbReference>
<keyword evidence="6 7" id="KW-0472">Membrane</keyword>
<gene>
    <name evidence="10" type="ORF">J2Z69_000026</name>
</gene>
<feature type="transmembrane region" description="Helical" evidence="7">
    <location>
        <begin position="183"/>
        <end position="200"/>
    </location>
</feature>
<feature type="domain" description="Cation efflux protein transmembrane" evidence="8">
    <location>
        <begin position="17"/>
        <end position="210"/>
    </location>
</feature>
<comment type="caution">
    <text evidence="10">The sequence shown here is derived from an EMBL/GenBank/DDBJ whole genome shotgun (WGS) entry which is preliminary data.</text>
</comment>
<evidence type="ECO:0000256" key="1">
    <source>
        <dbReference type="ARBA" id="ARBA00004141"/>
    </source>
</evidence>
<evidence type="ECO:0000256" key="4">
    <source>
        <dbReference type="ARBA" id="ARBA00022692"/>
    </source>
</evidence>
<dbReference type="Proteomes" id="UP001519288">
    <property type="component" value="Unassembled WGS sequence"/>
</dbReference>
<organism evidence="10 11">
    <name type="scientific">Paenibacillus shirakamiensis</name>
    <dbReference type="NCBI Taxonomy" id="1265935"/>
    <lineage>
        <taxon>Bacteria</taxon>
        <taxon>Bacillati</taxon>
        <taxon>Bacillota</taxon>
        <taxon>Bacilli</taxon>
        <taxon>Bacillales</taxon>
        <taxon>Paenibacillaceae</taxon>
        <taxon>Paenibacillus</taxon>
    </lineage>
</organism>
<sequence>MSHKQIIHSNAAAWTGITGHLILAVFKGAIGLLCDSKALVADALFTASEAAEGLAEKFRLPLQKDRLPSAGRRTSSESKEPILTMILTVFLLMGAVQTAISAVKAMSANNMTSPTMMAGVSIVIAVALKEALFQFQYRALKKTREQALDSFMESRRFSLYSSIAVLVGVFGSMAGGALDIEPLLYLDPAAALFIACLILLRGYQMVTRSVYGTLVRELQEENAIDFIDTVQRVYGIIRVEDLKAHEYGHYIVIEVKVSVNPRISVLEAREITNRAKALLMGRFSHVSDVMIQALPYDPGYPYKSNHESDAMDIPTLLQ</sequence>
<proteinExistence type="inferred from homology"/>
<evidence type="ECO:0000313" key="11">
    <source>
        <dbReference type="Proteomes" id="UP001519288"/>
    </source>
</evidence>
<keyword evidence="4 7" id="KW-0812">Transmembrane</keyword>
<dbReference type="PANTHER" id="PTHR43840:SF15">
    <property type="entry name" value="MITOCHONDRIAL METAL TRANSPORTER 1-RELATED"/>
    <property type="match status" value="1"/>
</dbReference>
<evidence type="ECO:0000256" key="3">
    <source>
        <dbReference type="ARBA" id="ARBA00022448"/>
    </source>
</evidence>
<accession>A0ABS4JBB0</accession>
<comment type="similarity">
    <text evidence="2">Belongs to the cation diffusion facilitator (CDF) transporter (TC 2.A.4) family.</text>
</comment>
<dbReference type="RefSeq" id="WP_209858128.1">
    <property type="nucleotide sequence ID" value="NZ_JAGGLD010000001.1"/>
</dbReference>
<dbReference type="InterPro" id="IPR058533">
    <property type="entry name" value="Cation_efflux_TM"/>
</dbReference>
<feature type="transmembrane region" description="Helical" evidence="7">
    <location>
        <begin position="115"/>
        <end position="137"/>
    </location>
</feature>
<keyword evidence="5 7" id="KW-1133">Transmembrane helix</keyword>
<evidence type="ECO:0000259" key="9">
    <source>
        <dbReference type="Pfam" id="PF16916"/>
    </source>
</evidence>
<evidence type="ECO:0000259" key="8">
    <source>
        <dbReference type="Pfam" id="PF01545"/>
    </source>
</evidence>
<dbReference type="Pfam" id="PF01545">
    <property type="entry name" value="Cation_efflux"/>
    <property type="match status" value="1"/>
</dbReference>
<feature type="transmembrane region" description="Helical" evidence="7">
    <location>
        <begin position="157"/>
        <end position="177"/>
    </location>
</feature>
<dbReference type="Gene3D" id="3.30.70.1350">
    <property type="entry name" value="Cation efflux protein, cytoplasmic domain"/>
    <property type="match status" value="1"/>
</dbReference>
<evidence type="ECO:0000256" key="5">
    <source>
        <dbReference type="ARBA" id="ARBA00022989"/>
    </source>
</evidence>
<feature type="transmembrane region" description="Helical" evidence="7">
    <location>
        <begin position="82"/>
        <end position="103"/>
    </location>
</feature>
<comment type="subcellular location">
    <subcellularLocation>
        <location evidence="1">Membrane</location>
        <topology evidence="1">Multi-pass membrane protein</topology>
    </subcellularLocation>
</comment>
<dbReference type="SUPFAM" id="SSF160240">
    <property type="entry name" value="Cation efflux protein cytoplasmic domain-like"/>
    <property type="match status" value="1"/>
</dbReference>
<dbReference type="InterPro" id="IPR027469">
    <property type="entry name" value="Cation_efflux_TMD_sf"/>
</dbReference>
<dbReference type="PANTHER" id="PTHR43840">
    <property type="entry name" value="MITOCHONDRIAL METAL TRANSPORTER 1-RELATED"/>
    <property type="match status" value="1"/>
</dbReference>
<evidence type="ECO:0000313" key="10">
    <source>
        <dbReference type="EMBL" id="MBP1999007.1"/>
    </source>
</evidence>
<dbReference type="SUPFAM" id="SSF161111">
    <property type="entry name" value="Cation efflux protein transmembrane domain-like"/>
    <property type="match status" value="1"/>
</dbReference>
<keyword evidence="11" id="KW-1185">Reference proteome</keyword>
<dbReference type="InterPro" id="IPR050291">
    <property type="entry name" value="CDF_Transporter"/>
</dbReference>
<evidence type="ECO:0000256" key="2">
    <source>
        <dbReference type="ARBA" id="ARBA00008114"/>
    </source>
</evidence>
<dbReference type="InterPro" id="IPR027470">
    <property type="entry name" value="Cation_efflux_CTD"/>
</dbReference>
<name>A0ABS4JBB0_9BACL</name>
<keyword evidence="3" id="KW-0813">Transport</keyword>
<feature type="domain" description="Cation efflux protein cytoplasmic" evidence="9">
    <location>
        <begin position="221"/>
        <end position="296"/>
    </location>
</feature>
<dbReference type="InterPro" id="IPR036837">
    <property type="entry name" value="Cation_efflux_CTD_sf"/>
</dbReference>
<reference evidence="10 11" key="1">
    <citation type="submission" date="2021-03" db="EMBL/GenBank/DDBJ databases">
        <title>Genomic Encyclopedia of Type Strains, Phase IV (KMG-IV): sequencing the most valuable type-strain genomes for metagenomic binning, comparative biology and taxonomic classification.</title>
        <authorList>
            <person name="Goeker M."/>
        </authorList>
    </citation>
    <scope>NUCLEOTIDE SEQUENCE [LARGE SCALE GENOMIC DNA]</scope>
    <source>
        <strain evidence="10 11">DSM 26806</strain>
    </source>
</reference>
<evidence type="ECO:0000256" key="7">
    <source>
        <dbReference type="SAM" id="Phobius"/>
    </source>
</evidence>
<dbReference type="Pfam" id="PF16916">
    <property type="entry name" value="ZT_dimer"/>
    <property type="match status" value="1"/>
</dbReference>